<feature type="transmembrane region" description="Helical" evidence="1">
    <location>
        <begin position="49"/>
        <end position="70"/>
    </location>
</feature>
<evidence type="ECO:0000313" key="2">
    <source>
        <dbReference type="EMBL" id="RPF46651.1"/>
    </source>
</evidence>
<organism evidence="2 3">
    <name type="scientific">Thermodesulfitimonas autotrophica</name>
    <dbReference type="NCBI Taxonomy" id="1894989"/>
    <lineage>
        <taxon>Bacteria</taxon>
        <taxon>Bacillati</taxon>
        <taxon>Bacillota</taxon>
        <taxon>Clostridia</taxon>
        <taxon>Thermoanaerobacterales</taxon>
        <taxon>Thermoanaerobacteraceae</taxon>
        <taxon>Thermodesulfitimonas</taxon>
    </lineage>
</organism>
<keyword evidence="1" id="KW-1133">Transmembrane helix</keyword>
<proteinExistence type="predicted"/>
<feature type="transmembrane region" description="Helical" evidence="1">
    <location>
        <begin position="132"/>
        <end position="157"/>
    </location>
</feature>
<gene>
    <name evidence="2" type="ORF">EDD75_0902</name>
</gene>
<dbReference type="RefSeq" id="WP_123928651.1">
    <property type="nucleotide sequence ID" value="NZ_RKRE01000002.1"/>
</dbReference>
<accession>A0A3N5BSB3</accession>
<keyword evidence="1" id="KW-0472">Membrane</keyword>
<dbReference type="InterPro" id="IPR007403">
    <property type="entry name" value="DUF456"/>
</dbReference>
<sequence length="158" mass="16268">MSTVGLVIAVIFFLAGLAGTILPILPGAPLLLAGMVIYGLFTGFAKLNLLFFVGQALLVALTFAVDYLASAWGVARHGGSRLAIWGGAIGLLIGAFFAPAGIILGPFAGAFLGELVASRRSVHSLRVGVGSLIGFFGGTLVKLALEIGMVIWFFAAIF</sequence>
<dbReference type="EMBL" id="RKRE01000002">
    <property type="protein sequence ID" value="RPF46651.1"/>
    <property type="molecule type" value="Genomic_DNA"/>
</dbReference>
<dbReference type="PANTHER" id="PTHR39165">
    <property type="entry name" value="IG HYPOTHETICAL 17883"/>
    <property type="match status" value="1"/>
</dbReference>
<dbReference type="Proteomes" id="UP000282654">
    <property type="component" value="Unassembled WGS sequence"/>
</dbReference>
<keyword evidence="3" id="KW-1185">Reference proteome</keyword>
<dbReference type="PANTHER" id="PTHR39165:SF1">
    <property type="entry name" value="DUF456 DOMAIN-CONTAINING PROTEIN"/>
    <property type="match status" value="1"/>
</dbReference>
<evidence type="ECO:0000313" key="3">
    <source>
        <dbReference type="Proteomes" id="UP000282654"/>
    </source>
</evidence>
<evidence type="ECO:0000256" key="1">
    <source>
        <dbReference type="SAM" id="Phobius"/>
    </source>
</evidence>
<dbReference type="Pfam" id="PF04306">
    <property type="entry name" value="DUF456"/>
    <property type="match status" value="1"/>
</dbReference>
<name>A0A3N5BSB3_9THEO</name>
<reference evidence="2 3" key="1">
    <citation type="submission" date="2018-11" db="EMBL/GenBank/DDBJ databases">
        <title>Genomic Encyclopedia of Type Strains, Phase IV (KMG-IV): sequencing the most valuable type-strain genomes for metagenomic binning, comparative biology and taxonomic classification.</title>
        <authorList>
            <person name="Goeker M."/>
        </authorList>
    </citation>
    <scope>NUCLEOTIDE SEQUENCE [LARGE SCALE GENOMIC DNA]</scope>
    <source>
        <strain evidence="2 3">DSM 102936</strain>
    </source>
</reference>
<dbReference type="AlphaFoldDB" id="A0A3N5BSB3"/>
<comment type="caution">
    <text evidence="2">The sequence shown here is derived from an EMBL/GenBank/DDBJ whole genome shotgun (WGS) entry which is preliminary data.</text>
</comment>
<protein>
    <recommendedName>
        <fullName evidence="4">DUF456 domain-containing protein</fullName>
    </recommendedName>
</protein>
<evidence type="ECO:0008006" key="4">
    <source>
        <dbReference type="Google" id="ProtNLM"/>
    </source>
</evidence>
<feature type="transmembrane region" description="Helical" evidence="1">
    <location>
        <begin position="82"/>
        <end position="112"/>
    </location>
</feature>
<keyword evidence="1" id="KW-0812">Transmembrane</keyword>
<dbReference type="OrthoDB" id="9808460at2"/>